<keyword evidence="1 6" id="KW-0853">WD repeat</keyword>
<sequence>MMALGISNSRSGHNPCKLPPQKNVICSFWLKGRCSRNPCRFLHPDTSIQQPTQVPNQHLDGSIKTQPHITVCNYWVSGSCTYGDKCRYLHSWFHCDEDNRSLSMLARLEGHKKAISGVGLPSGSDKLYSGAKDGTVRVWDCIAGDCVKIINTGGEIGCLISDGRWVFIGLPNTVKVWKLDVITGDYEEYVVDGAVRQVHAMAVCNGRLLAGSQDGVISVWRGSCDVNAFQLVASLEAHAGPVLSLSVQLDRSILFSSSTDGTIKVWDLNNLQCIQTLSGHKDTVTCLLCSNEFLFSGSLDNTIKVWFTNQAGCFELAYTHEEGCGVVALFGMADADGKPVLFSSCKDSSVRVYDLPSFKKRATLFSRKEVVAFQSGPGGLFFLGDGTGTVSVWNWIADQETCLSNFSAFCDRIEDIGVQGGDTKVKDREVK</sequence>
<keyword evidence="10" id="KW-1185">Reference proteome</keyword>
<dbReference type="Pfam" id="PF18044">
    <property type="entry name" value="zf-CCCH_4"/>
    <property type="match status" value="1"/>
</dbReference>
<dbReference type="InterPro" id="IPR036855">
    <property type="entry name" value="Znf_CCCH_sf"/>
</dbReference>
<keyword evidence="5 7" id="KW-0862">Zinc</keyword>
<keyword evidence="4 7" id="KW-0863">Zinc-finger</keyword>
<evidence type="ECO:0000313" key="10">
    <source>
        <dbReference type="Proteomes" id="UP000827721"/>
    </source>
</evidence>
<dbReference type="Pfam" id="PF00400">
    <property type="entry name" value="WD40"/>
    <property type="match status" value="3"/>
</dbReference>
<evidence type="ECO:0000256" key="6">
    <source>
        <dbReference type="PROSITE-ProRule" id="PRU00221"/>
    </source>
</evidence>
<dbReference type="InterPro" id="IPR001680">
    <property type="entry name" value="WD40_rpt"/>
</dbReference>
<dbReference type="PRINTS" id="PR00320">
    <property type="entry name" value="GPROTEINBRPT"/>
</dbReference>
<dbReference type="InterPro" id="IPR000571">
    <property type="entry name" value="Znf_CCCH"/>
</dbReference>
<protein>
    <recommendedName>
        <fullName evidence="8">C3H1-type domain-containing protein</fullName>
    </recommendedName>
</protein>
<feature type="zinc finger region" description="C3H1-type" evidence="7">
    <location>
        <begin position="66"/>
        <end position="93"/>
    </location>
</feature>
<organism evidence="9 10">
    <name type="scientific">Xanthoceras sorbifolium</name>
    <dbReference type="NCBI Taxonomy" id="99658"/>
    <lineage>
        <taxon>Eukaryota</taxon>
        <taxon>Viridiplantae</taxon>
        <taxon>Streptophyta</taxon>
        <taxon>Embryophyta</taxon>
        <taxon>Tracheophyta</taxon>
        <taxon>Spermatophyta</taxon>
        <taxon>Magnoliopsida</taxon>
        <taxon>eudicotyledons</taxon>
        <taxon>Gunneridae</taxon>
        <taxon>Pentapetalae</taxon>
        <taxon>rosids</taxon>
        <taxon>malvids</taxon>
        <taxon>Sapindales</taxon>
        <taxon>Sapindaceae</taxon>
        <taxon>Xanthoceroideae</taxon>
        <taxon>Xanthoceras</taxon>
    </lineage>
</organism>
<dbReference type="SMART" id="SM00356">
    <property type="entry name" value="ZnF_C3H1"/>
    <property type="match status" value="2"/>
</dbReference>
<dbReference type="InterPro" id="IPR019775">
    <property type="entry name" value="WD40_repeat_CS"/>
</dbReference>
<keyword evidence="3" id="KW-0677">Repeat</keyword>
<evidence type="ECO:0000256" key="4">
    <source>
        <dbReference type="ARBA" id="ARBA00022771"/>
    </source>
</evidence>
<evidence type="ECO:0000256" key="3">
    <source>
        <dbReference type="ARBA" id="ARBA00022737"/>
    </source>
</evidence>
<accession>A0ABQ8HWX0</accession>
<dbReference type="PROSITE" id="PS50294">
    <property type="entry name" value="WD_REPEATS_REGION"/>
    <property type="match status" value="3"/>
</dbReference>
<dbReference type="PROSITE" id="PS50103">
    <property type="entry name" value="ZF_C3H1"/>
    <property type="match status" value="2"/>
</dbReference>
<evidence type="ECO:0000259" key="8">
    <source>
        <dbReference type="PROSITE" id="PS50103"/>
    </source>
</evidence>
<name>A0ABQ8HWX0_9ROSI</name>
<dbReference type="SUPFAM" id="SSF50978">
    <property type="entry name" value="WD40 repeat-like"/>
    <property type="match status" value="1"/>
</dbReference>
<dbReference type="SMART" id="SM00320">
    <property type="entry name" value="WD40"/>
    <property type="match status" value="6"/>
</dbReference>
<evidence type="ECO:0000256" key="5">
    <source>
        <dbReference type="ARBA" id="ARBA00022833"/>
    </source>
</evidence>
<feature type="domain" description="C3H1-type" evidence="8">
    <location>
        <begin position="66"/>
        <end position="93"/>
    </location>
</feature>
<evidence type="ECO:0000313" key="9">
    <source>
        <dbReference type="EMBL" id="KAH7568849.1"/>
    </source>
</evidence>
<proteinExistence type="predicted"/>
<dbReference type="PANTHER" id="PTHR44489">
    <property type="match status" value="1"/>
</dbReference>
<comment type="caution">
    <text evidence="9">The sequence shown here is derived from an EMBL/GenBank/DDBJ whole genome shotgun (WGS) entry which is preliminary data.</text>
</comment>
<dbReference type="PANTHER" id="PTHR44489:SF1">
    <property type="entry name" value="ZINC FINGER CCCH DOMAIN-CONTAINING PROTEIN 63"/>
    <property type="match status" value="1"/>
</dbReference>
<dbReference type="InterPro" id="IPR020472">
    <property type="entry name" value="WD40_PAC1"/>
</dbReference>
<dbReference type="InterPro" id="IPR054429">
    <property type="entry name" value="Znf-CCCH_Muscleblind-like"/>
</dbReference>
<dbReference type="CDD" id="cd00200">
    <property type="entry name" value="WD40"/>
    <property type="match status" value="1"/>
</dbReference>
<feature type="domain" description="C3H1-type" evidence="8">
    <location>
        <begin position="20"/>
        <end position="46"/>
    </location>
</feature>
<dbReference type="InterPro" id="IPR015943">
    <property type="entry name" value="WD40/YVTN_repeat-like_dom_sf"/>
</dbReference>
<dbReference type="Pfam" id="PF22628">
    <property type="entry name" value="zf-CCCH_10"/>
    <property type="match status" value="1"/>
</dbReference>
<feature type="repeat" description="WD" evidence="6">
    <location>
        <begin position="108"/>
        <end position="140"/>
    </location>
</feature>
<dbReference type="Gene3D" id="3.30.1370.210">
    <property type="match status" value="1"/>
</dbReference>
<dbReference type="Proteomes" id="UP000827721">
    <property type="component" value="Unassembled WGS sequence"/>
</dbReference>
<feature type="repeat" description="WD" evidence="6">
    <location>
        <begin position="235"/>
        <end position="276"/>
    </location>
</feature>
<reference evidence="9 10" key="1">
    <citation type="submission" date="2021-02" db="EMBL/GenBank/DDBJ databases">
        <title>Plant Genome Project.</title>
        <authorList>
            <person name="Zhang R.-G."/>
        </authorList>
    </citation>
    <scope>NUCLEOTIDE SEQUENCE [LARGE SCALE GENOMIC DNA]</scope>
    <source>
        <tissue evidence="9">Leaves</tissue>
    </source>
</reference>
<feature type="zinc finger region" description="C3H1-type" evidence="7">
    <location>
        <begin position="20"/>
        <end position="46"/>
    </location>
</feature>
<feature type="repeat" description="WD" evidence="6">
    <location>
        <begin position="277"/>
        <end position="306"/>
    </location>
</feature>
<dbReference type="InterPro" id="IPR036322">
    <property type="entry name" value="WD40_repeat_dom_sf"/>
</dbReference>
<keyword evidence="2 7" id="KW-0479">Metal-binding</keyword>
<dbReference type="PROSITE" id="PS50082">
    <property type="entry name" value="WD_REPEATS_2"/>
    <property type="match status" value="3"/>
</dbReference>
<gene>
    <name evidence="9" type="ORF">JRO89_XS06G0061000</name>
</gene>
<dbReference type="SUPFAM" id="SSF90229">
    <property type="entry name" value="CCCH zinc finger"/>
    <property type="match status" value="1"/>
</dbReference>
<dbReference type="Gene3D" id="2.130.10.10">
    <property type="entry name" value="YVTN repeat-like/Quinoprotein amine dehydrogenase"/>
    <property type="match status" value="2"/>
</dbReference>
<dbReference type="InterPro" id="IPR044715">
    <property type="entry name" value="WDR86-like"/>
</dbReference>
<evidence type="ECO:0000256" key="7">
    <source>
        <dbReference type="PROSITE-ProRule" id="PRU00723"/>
    </source>
</evidence>
<evidence type="ECO:0000256" key="1">
    <source>
        <dbReference type="ARBA" id="ARBA00022574"/>
    </source>
</evidence>
<dbReference type="EMBL" id="JAFEMO010000006">
    <property type="protein sequence ID" value="KAH7568849.1"/>
    <property type="molecule type" value="Genomic_DNA"/>
</dbReference>
<dbReference type="InterPro" id="IPR041367">
    <property type="entry name" value="Znf-CCCH_4"/>
</dbReference>
<dbReference type="PROSITE" id="PS00678">
    <property type="entry name" value="WD_REPEATS_1"/>
    <property type="match status" value="1"/>
</dbReference>
<evidence type="ECO:0000256" key="2">
    <source>
        <dbReference type="ARBA" id="ARBA00022723"/>
    </source>
</evidence>